<dbReference type="InterPro" id="IPR007038">
    <property type="entry name" value="HupE_UreJ"/>
</dbReference>
<feature type="transmembrane region" description="Helical" evidence="1">
    <location>
        <begin position="37"/>
        <end position="56"/>
    </location>
</feature>
<protein>
    <submittedName>
        <fullName evidence="3">Nickel-iron hydrogenase, accessory protein</fullName>
    </submittedName>
</protein>
<evidence type="ECO:0000313" key="4">
    <source>
        <dbReference type="Proteomes" id="UP000503004"/>
    </source>
</evidence>
<evidence type="ECO:0000256" key="1">
    <source>
        <dbReference type="SAM" id="Phobius"/>
    </source>
</evidence>
<reference evidence="4" key="1">
    <citation type="submission" date="2019-12" db="EMBL/GenBank/DDBJ databases">
        <authorList>
            <person name="Awala S.I."/>
            <person name="Rhee S.K."/>
        </authorList>
    </citation>
    <scope>NUCLEOTIDE SEQUENCE [LARGE SCALE GENOMIC DNA]</scope>
    <source>
        <strain evidence="4">IM1</strain>
    </source>
</reference>
<keyword evidence="1" id="KW-0472">Membrane</keyword>
<evidence type="ECO:0000313" key="3">
    <source>
        <dbReference type="EMBL" id="QJD28678.1"/>
    </source>
</evidence>
<feature type="chain" id="PRO_5032297947" evidence="2">
    <location>
        <begin position="22"/>
        <end position="192"/>
    </location>
</feature>
<sequence length="192" mass="19811">MHPVRWFGTTSLLALSPVALAHTGVHPVAGFLSGFTHPFLGADHLLAMIAVGLWAVAVAPRRVWLLPLAFMAVMGLGGWLGAAGLTLAYTETGIAASVVLLGLLVTGQVRVSQFTAVGLVGLFALFHGHAHGAEIGAGIEPWAYASGFLTATGLLHLGGVMLGRRLLAQPLWYRGCGVAMGAMGLALLTQAL</sequence>
<dbReference type="AlphaFoldDB" id="A0A858Q4E3"/>
<feature type="transmembrane region" description="Helical" evidence="1">
    <location>
        <begin position="114"/>
        <end position="130"/>
    </location>
</feature>
<feature type="transmembrane region" description="Helical" evidence="1">
    <location>
        <begin position="142"/>
        <end position="162"/>
    </location>
</feature>
<dbReference type="KEGG" id="metu:GNH96_00970"/>
<feature type="transmembrane region" description="Helical" evidence="1">
    <location>
        <begin position="171"/>
        <end position="191"/>
    </location>
</feature>
<keyword evidence="4" id="KW-1185">Reference proteome</keyword>
<dbReference type="EMBL" id="CP046565">
    <property type="protein sequence ID" value="QJD28678.1"/>
    <property type="molecule type" value="Genomic_DNA"/>
</dbReference>
<accession>A0A858Q4E3</accession>
<dbReference type="Proteomes" id="UP000503004">
    <property type="component" value="Chromosome"/>
</dbReference>
<keyword evidence="1" id="KW-1133">Transmembrane helix</keyword>
<feature type="signal peptide" evidence="2">
    <location>
        <begin position="1"/>
        <end position="21"/>
    </location>
</feature>
<dbReference type="Pfam" id="PF04955">
    <property type="entry name" value="HupE_UreJ"/>
    <property type="match status" value="1"/>
</dbReference>
<keyword evidence="1" id="KW-0812">Transmembrane</keyword>
<keyword evidence="2" id="KW-0732">Signal</keyword>
<feature type="transmembrane region" description="Helical" evidence="1">
    <location>
        <begin position="63"/>
        <end position="82"/>
    </location>
</feature>
<evidence type="ECO:0000256" key="2">
    <source>
        <dbReference type="SAM" id="SignalP"/>
    </source>
</evidence>
<feature type="transmembrane region" description="Helical" evidence="1">
    <location>
        <begin position="88"/>
        <end position="107"/>
    </location>
</feature>
<dbReference type="RefSeq" id="WP_169601456.1">
    <property type="nucleotide sequence ID" value="NZ_CP046565.1"/>
</dbReference>
<name>A0A858Q4E3_9GAMM</name>
<proteinExistence type="predicted"/>
<organism evidence="3 4">
    <name type="scientific">Methylococcus geothermalis</name>
    <dbReference type="NCBI Taxonomy" id="2681310"/>
    <lineage>
        <taxon>Bacteria</taxon>
        <taxon>Pseudomonadati</taxon>
        <taxon>Pseudomonadota</taxon>
        <taxon>Gammaproteobacteria</taxon>
        <taxon>Methylococcales</taxon>
        <taxon>Methylococcaceae</taxon>
        <taxon>Methylococcus</taxon>
    </lineage>
</organism>
<gene>
    <name evidence="3" type="ORF">GNH96_00970</name>
</gene>
<dbReference type="PIRSF" id="PIRSF016919">
    <property type="entry name" value="HupE_UreJ"/>
    <property type="match status" value="1"/>
</dbReference>